<dbReference type="AlphaFoldDB" id="A0A2H9ZVZ4"/>
<evidence type="ECO:0000313" key="2">
    <source>
        <dbReference type="EMBL" id="PKA47470.1"/>
    </source>
</evidence>
<evidence type="ECO:0000256" key="1">
    <source>
        <dbReference type="SAM" id="MobiDB-lite"/>
    </source>
</evidence>
<keyword evidence="3" id="KW-1185">Reference proteome</keyword>
<feature type="region of interest" description="Disordered" evidence="1">
    <location>
        <begin position="90"/>
        <end position="114"/>
    </location>
</feature>
<accession>A0A2H9ZVZ4</accession>
<dbReference type="EMBL" id="KZ453220">
    <property type="protein sequence ID" value="PKA47470.1"/>
    <property type="molecule type" value="Genomic_DNA"/>
</dbReference>
<sequence>MLSGVSWDIGERGPARRHVYGQDAAQEPRVNISPSHCQGANIDMGPGMQTVARVDTLPKARKDKMGAAPADSYPFAFTPKFFLAREFLERNGGRKRMDRPGEHFQEEESRRDSG</sequence>
<protein>
    <submittedName>
        <fullName evidence="2">Uncharacterized protein</fullName>
    </submittedName>
</protein>
<reference evidence="2 3" key="1">
    <citation type="journal article" date="2017" name="Nature">
        <title>The Apostasia genome and the evolution of orchids.</title>
        <authorList>
            <person name="Zhang G.Q."/>
            <person name="Liu K.W."/>
            <person name="Li Z."/>
            <person name="Lohaus R."/>
            <person name="Hsiao Y.Y."/>
            <person name="Niu S.C."/>
            <person name="Wang J.Y."/>
            <person name="Lin Y.C."/>
            <person name="Xu Q."/>
            <person name="Chen L.J."/>
            <person name="Yoshida K."/>
            <person name="Fujiwara S."/>
            <person name="Wang Z.W."/>
            <person name="Zhang Y.Q."/>
            <person name="Mitsuda N."/>
            <person name="Wang M."/>
            <person name="Liu G.H."/>
            <person name="Pecoraro L."/>
            <person name="Huang H.X."/>
            <person name="Xiao X.J."/>
            <person name="Lin M."/>
            <person name="Wu X.Y."/>
            <person name="Wu W.L."/>
            <person name="Chen Y.Y."/>
            <person name="Chang S.B."/>
            <person name="Sakamoto S."/>
            <person name="Ohme-Takagi M."/>
            <person name="Yagi M."/>
            <person name="Zeng S.J."/>
            <person name="Shen C.Y."/>
            <person name="Yeh C.M."/>
            <person name="Luo Y.B."/>
            <person name="Tsai W.C."/>
            <person name="Van de Peer Y."/>
            <person name="Liu Z.J."/>
        </authorList>
    </citation>
    <scope>NUCLEOTIDE SEQUENCE [LARGE SCALE GENOMIC DNA]</scope>
    <source>
        <strain evidence="3">cv. Shenzhen</strain>
        <tissue evidence="2">Stem</tissue>
    </source>
</reference>
<evidence type="ECO:0000313" key="3">
    <source>
        <dbReference type="Proteomes" id="UP000236161"/>
    </source>
</evidence>
<name>A0A2H9ZVZ4_9ASPA</name>
<dbReference type="Proteomes" id="UP000236161">
    <property type="component" value="Unassembled WGS sequence"/>
</dbReference>
<organism evidence="2 3">
    <name type="scientific">Apostasia shenzhenica</name>
    <dbReference type="NCBI Taxonomy" id="1088818"/>
    <lineage>
        <taxon>Eukaryota</taxon>
        <taxon>Viridiplantae</taxon>
        <taxon>Streptophyta</taxon>
        <taxon>Embryophyta</taxon>
        <taxon>Tracheophyta</taxon>
        <taxon>Spermatophyta</taxon>
        <taxon>Magnoliopsida</taxon>
        <taxon>Liliopsida</taxon>
        <taxon>Asparagales</taxon>
        <taxon>Orchidaceae</taxon>
        <taxon>Apostasioideae</taxon>
        <taxon>Apostasia</taxon>
    </lineage>
</organism>
<feature type="compositionally biased region" description="Basic and acidic residues" evidence="1">
    <location>
        <begin position="98"/>
        <end position="114"/>
    </location>
</feature>
<gene>
    <name evidence="2" type="ORF">AXF42_Ash021412</name>
</gene>
<proteinExistence type="predicted"/>
<feature type="region of interest" description="Disordered" evidence="1">
    <location>
        <begin position="1"/>
        <end position="33"/>
    </location>
</feature>